<organism evidence="7 8">
    <name type="scientific">Actinomadura rugatobispora</name>
    <dbReference type="NCBI Taxonomy" id="1994"/>
    <lineage>
        <taxon>Bacteria</taxon>
        <taxon>Bacillati</taxon>
        <taxon>Actinomycetota</taxon>
        <taxon>Actinomycetes</taxon>
        <taxon>Streptosporangiales</taxon>
        <taxon>Thermomonosporaceae</taxon>
        <taxon>Actinomadura</taxon>
    </lineage>
</organism>
<comment type="catalytic activity">
    <reaction evidence="4">
        <text>holo-[ACP] + malonyl-CoA = malonyl-[ACP] + CoA</text>
        <dbReference type="Rhea" id="RHEA:41792"/>
        <dbReference type="Rhea" id="RHEA-COMP:9623"/>
        <dbReference type="Rhea" id="RHEA-COMP:9685"/>
        <dbReference type="ChEBI" id="CHEBI:57287"/>
        <dbReference type="ChEBI" id="CHEBI:57384"/>
        <dbReference type="ChEBI" id="CHEBI:64479"/>
        <dbReference type="ChEBI" id="CHEBI:78449"/>
        <dbReference type="EC" id="2.3.1.39"/>
    </reaction>
</comment>
<dbReference type="GO" id="GO:0004314">
    <property type="term" value="F:[acyl-carrier-protein] S-malonyltransferase activity"/>
    <property type="evidence" value="ECO:0007669"/>
    <property type="project" value="UniProtKB-EC"/>
</dbReference>
<sequence length="358" mass="36234">MSASDEVPSGWVREAGAGGPCALLFPGTGSAGPPDLRALPAAHPAAASAVEEVLDAVDTAARQALAEGAEVPEGAPGASARWPSMREILWTDPDRYAAASTVAGVPQLAAYTASVAVDRALRAAGAVPAFAVGQSFGEIAALVSAGAFGVAEGARMALSLVGVLGRAGAGGGMGLLLAGEDRARVLIEGAGAGAEVVVACVNAPSVTVVSGPEGPLEKVLAFARGAGARPVRLAVPYLAHHPAMAGADAQWYEIIRAFPQGPLRMPVHSPVRGRAYRDSDDLHRALADCIVKPVRLPGVLREVHAAGARVFVEAGAGDALCQCARACVPDARTLVPLPDSRRSRPGPRQERVPAPTAP</sequence>
<accession>A0ABW1AB88</accession>
<evidence type="ECO:0000313" key="8">
    <source>
        <dbReference type="Proteomes" id="UP001596074"/>
    </source>
</evidence>
<dbReference type="SUPFAM" id="SSF52151">
    <property type="entry name" value="FabD/lysophospholipase-like"/>
    <property type="match status" value="1"/>
</dbReference>
<evidence type="ECO:0000256" key="4">
    <source>
        <dbReference type="ARBA" id="ARBA00048462"/>
    </source>
</evidence>
<dbReference type="SUPFAM" id="SSF55048">
    <property type="entry name" value="Probable ACP-binding domain of malonyl-CoA ACP transacylase"/>
    <property type="match status" value="1"/>
</dbReference>
<evidence type="ECO:0000256" key="3">
    <source>
        <dbReference type="ARBA" id="ARBA00023315"/>
    </source>
</evidence>
<keyword evidence="2 7" id="KW-0808">Transferase</keyword>
<dbReference type="InterPro" id="IPR016035">
    <property type="entry name" value="Acyl_Trfase/lysoPLipase"/>
</dbReference>
<dbReference type="PANTHER" id="PTHR42681:SF1">
    <property type="entry name" value="MALONYL-COA-ACYL CARRIER PROTEIN TRANSACYLASE, MITOCHONDRIAL"/>
    <property type="match status" value="1"/>
</dbReference>
<protein>
    <recommendedName>
        <fullName evidence="1">[acyl-carrier-protein] S-malonyltransferase</fullName>
        <ecNumber evidence="1">2.3.1.39</ecNumber>
    </recommendedName>
</protein>
<dbReference type="InterPro" id="IPR016036">
    <property type="entry name" value="Malonyl_transacylase_ACP-bd"/>
</dbReference>
<evidence type="ECO:0000313" key="7">
    <source>
        <dbReference type="EMBL" id="MFC5751334.1"/>
    </source>
</evidence>
<evidence type="ECO:0000256" key="2">
    <source>
        <dbReference type="ARBA" id="ARBA00022679"/>
    </source>
</evidence>
<feature type="domain" description="Malonyl-CoA:ACP transacylase (MAT)" evidence="6">
    <location>
        <begin position="24"/>
        <end position="344"/>
    </location>
</feature>
<keyword evidence="8" id="KW-1185">Reference proteome</keyword>
<proteinExistence type="predicted"/>
<dbReference type="EC" id="2.3.1.39" evidence="1"/>
<dbReference type="InterPro" id="IPR050858">
    <property type="entry name" value="Mal-CoA-ACP_Trans/PKS_FabD"/>
</dbReference>
<evidence type="ECO:0000256" key="5">
    <source>
        <dbReference type="SAM" id="MobiDB-lite"/>
    </source>
</evidence>
<dbReference type="Proteomes" id="UP001596074">
    <property type="component" value="Unassembled WGS sequence"/>
</dbReference>
<feature type="region of interest" description="Disordered" evidence="5">
    <location>
        <begin position="335"/>
        <end position="358"/>
    </location>
</feature>
<reference evidence="8" key="1">
    <citation type="journal article" date="2019" name="Int. J. Syst. Evol. Microbiol.">
        <title>The Global Catalogue of Microorganisms (GCM) 10K type strain sequencing project: providing services to taxonomists for standard genome sequencing and annotation.</title>
        <authorList>
            <consortium name="The Broad Institute Genomics Platform"/>
            <consortium name="The Broad Institute Genome Sequencing Center for Infectious Disease"/>
            <person name="Wu L."/>
            <person name="Ma J."/>
        </authorList>
    </citation>
    <scope>NUCLEOTIDE SEQUENCE [LARGE SCALE GENOMIC DNA]</scope>
    <source>
        <strain evidence="8">KCTC 42087</strain>
    </source>
</reference>
<keyword evidence="3 7" id="KW-0012">Acyltransferase</keyword>
<dbReference type="Gene3D" id="3.40.366.10">
    <property type="entry name" value="Malonyl-Coenzyme A Acyl Carrier Protein, domain 2"/>
    <property type="match status" value="1"/>
</dbReference>
<dbReference type="EMBL" id="JBHSON010000068">
    <property type="protein sequence ID" value="MFC5751334.1"/>
    <property type="molecule type" value="Genomic_DNA"/>
</dbReference>
<feature type="compositionally biased region" description="Basic and acidic residues" evidence="5">
    <location>
        <begin position="339"/>
        <end position="351"/>
    </location>
</feature>
<dbReference type="InterPro" id="IPR001227">
    <property type="entry name" value="Ac_transferase_dom_sf"/>
</dbReference>
<evidence type="ECO:0000256" key="1">
    <source>
        <dbReference type="ARBA" id="ARBA00013258"/>
    </source>
</evidence>
<gene>
    <name evidence="7" type="ORF">ACFPZN_37440</name>
</gene>
<dbReference type="PANTHER" id="PTHR42681">
    <property type="entry name" value="MALONYL-COA-ACYL CARRIER PROTEIN TRANSACYLASE, MITOCHONDRIAL"/>
    <property type="match status" value="1"/>
</dbReference>
<dbReference type="SMART" id="SM00827">
    <property type="entry name" value="PKS_AT"/>
    <property type="match status" value="1"/>
</dbReference>
<dbReference type="InterPro" id="IPR014043">
    <property type="entry name" value="Acyl_transferase_dom"/>
</dbReference>
<name>A0ABW1AB88_9ACTN</name>
<dbReference type="Pfam" id="PF00698">
    <property type="entry name" value="Acyl_transf_1"/>
    <property type="match status" value="1"/>
</dbReference>
<comment type="caution">
    <text evidence="7">The sequence shown here is derived from an EMBL/GenBank/DDBJ whole genome shotgun (WGS) entry which is preliminary data.</text>
</comment>
<evidence type="ECO:0000259" key="6">
    <source>
        <dbReference type="SMART" id="SM00827"/>
    </source>
</evidence>
<dbReference type="RefSeq" id="WP_378287241.1">
    <property type="nucleotide sequence ID" value="NZ_JBHSON010000068.1"/>
</dbReference>